<evidence type="ECO:0000256" key="4">
    <source>
        <dbReference type="ARBA" id="ARBA00023026"/>
    </source>
</evidence>
<dbReference type="HOGENOM" id="CLU_057325_1_0_6"/>
<evidence type="ECO:0000256" key="5">
    <source>
        <dbReference type="ARBA" id="ARBA00023054"/>
    </source>
</evidence>
<geneLocation type="plasmid" evidence="6 7">
    <name>pHS1</name>
</geneLocation>
<dbReference type="SUPFAM" id="SSF140693">
    <property type="entry name" value="IpaD-like"/>
    <property type="match status" value="1"/>
</dbReference>
<evidence type="ECO:0000256" key="3">
    <source>
        <dbReference type="ARBA" id="ARBA00022525"/>
    </source>
</evidence>
<comment type="similarity">
    <text evidence="2">Belongs to the invasin protein D family.</text>
</comment>
<dbReference type="Gene3D" id="1.20.1710.10">
    <property type="entry name" value="IpaD-like"/>
    <property type="match status" value="1"/>
</dbReference>
<keyword evidence="3" id="KW-0964">Secreted</keyword>
<dbReference type="InterPro" id="IPR036708">
    <property type="entry name" value="BipD-like_sf"/>
</dbReference>
<name>W0I4E9_9GAMM</name>
<dbReference type="Proteomes" id="UP000019028">
    <property type="component" value="Plasmid pHS1"/>
</dbReference>
<dbReference type="AlphaFoldDB" id="W0I4E9"/>
<dbReference type="KEGG" id="sod:Sant_P0254"/>
<proteinExistence type="inferred from homology"/>
<dbReference type="EMBL" id="CP006570">
    <property type="protein sequence ID" value="AHF79293.1"/>
    <property type="molecule type" value="Genomic_DNA"/>
</dbReference>
<dbReference type="GO" id="GO:0005576">
    <property type="term" value="C:extracellular region"/>
    <property type="evidence" value="ECO:0007669"/>
    <property type="project" value="UniProtKB-SubCell"/>
</dbReference>
<evidence type="ECO:0000313" key="7">
    <source>
        <dbReference type="Proteomes" id="UP000019028"/>
    </source>
</evidence>
<keyword evidence="5" id="KW-0175">Coiled coil</keyword>
<dbReference type="InterPro" id="IPR009483">
    <property type="entry name" value="IpaD/BipD/SipD"/>
</dbReference>
<reference evidence="6 7" key="1">
    <citation type="journal article" date="2014" name="Genome Biol. Evol.">
        <title>Genome degeneration and adaptation in a nascent stage of symbiosis.</title>
        <authorList>
            <person name="Oakeson K.F."/>
            <person name="Gil R."/>
            <person name="Clayton A.L."/>
            <person name="Dunn D.M."/>
            <person name="von Niederhausern A.C."/>
            <person name="Hamil C."/>
            <person name="Aoyagi A."/>
            <person name="Duval B."/>
            <person name="Baca A."/>
            <person name="Silva F.J."/>
            <person name="Vallier A."/>
            <person name="Jackson D.G."/>
            <person name="Latorre A."/>
            <person name="Weiss R.B."/>
            <person name="Heddi A."/>
            <person name="Moya A."/>
            <person name="Dale C."/>
        </authorList>
    </citation>
    <scope>NUCLEOTIDE SEQUENCE [LARGE SCALE GENOMIC DNA]</scope>
    <source>
        <strain evidence="6 7">HS1</strain>
        <plasmid evidence="7">Plasmid pHS1</plasmid>
    </source>
</reference>
<gene>
    <name evidence="6" type="ORF">Sant_P0254</name>
</gene>
<dbReference type="RefSeq" id="WP_025424427.1">
    <property type="nucleotide sequence ID" value="NZ_CP006570.1"/>
</dbReference>
<keyword evidence="6" id="KW-0614">Plasmid</keyword>
<evidence type="ECO:0000256" key="1">
    <source>
        <dbReference type="ARBA" id="ARBA00004613"/>
    </source>
</evidence>
<comment type="subcellular location">
    <subcellularLocation>
        <location evidence="1">Secreted</location>
    </subcellularLocation>
</comment>
<keyword evidence="7" id="KW-1185">Reference proteome</keyword>
<dbReference type="OrthoDB" id="6619705at2"/>
<organism evidence="6 7">
    <name type="scientific">Sodalis praecaptivus</name>
    <dbReference type="NCBI Taxonomy" id="1239307"/>
    <lineage>
        <taxon>Bacteria</taxon>
        <taxon>Pseudomonadati</taxon>
        <taxon>Pseudomonadota</taxon>
        <taxon>Gammaproteobacteria</taxon>
        <taxon>Enterobacterales</taxon>
        <taxon>Bruguierivoracaceae</taxon>
        <taxon>Sodalis</taxon>
    </lineage>
</organism>
<dbReference type="PATRIC" id="fig|1239307.3.peg.4802"/>
<evidence type="ECO:0000313" key="6">
    <source>
        <dbReference type="EMBL" id="AHF79293.1"/>
    </source>
</evidence>
<dbReference type="Pfam" id="PF06511">
    <property type="entry name" value="T3SS_TC"/>
    <property type="match status" value="2"/>
</dbReference>
<evidence type="ECO:0000256" key="2">
    <source>
        <dbReference type="ARBA" id="ARBA00007741"/>
    </source>
</evidence>
<accession>W0I4E9</accession>
<keyword evidence="4" id="KW-0843">Virulence</keyword>
<protein>
    <submittedName>
        <fullName evidence="6">Putative cell invasion effector</fullName>
    </submittedName>
</protein>
<sequence length="353" mass="41130">MEILNFNIQARHVFAEHDVNREHIGIEIRENNKQEIHHLLTRLDDYVSNAIAHKYVVNNNIINYAKGALSKVFDTRHKLERKLPFNNELREQSTSHSNIAKTEEYIDTTQLALRNDRLRRNSEMAKIEKNIEDIVNVSVLRHAYESNDEGKRSESYGKFWDKIAEDIASIKKEYVEFYATLISKYADFYQVFVKLQGEIAGVVSEGKDGNHIKFDNERKMEAFKHFREARDAIKLPKIEDWSEENLTDEQKQLRENLKPAFIIDKYGQVKIDDTAYQNLPNEPEGRDEENNVNMASYNAWMAAFNSMGNIFQNNMQSTSQRYTQANSTFDNLNKVLSSTITALLECAKSFLHF</sequence>